<dbReference type="RefSeq" id="WP_323452073.1">
    <property type="nucleotide sequence ID" value="NZ_LC735415.1"/>
</dbReference>
<reference evidence="3 4" key="1">
    <citation type="submission" date="2022-10" db="EMBL/GenBank/DDBJ databases">
        <title>Draft genome sequence of Streptomyces sp. YSPA8.</title>
        <authorList>
            <person name="Moriuchi R."/>
            <person name="Dohra H."/>
            <person name="Yamamura H."/>
            <person name="Kodani S."/>
        </authorList>
    </citation>
    <scope>NUCLEOTIDE SEQUENCE [LARGE SCALE GENOMIC DNA]</scope>
    <source>
        <strain evidence="3 4">YSPA8</strain>
        <plasmid evidence="3 4">pYSPA8-2</plasmid>
    </source>
</reference>
<accession>A0AA86M7D2</accession>
<protein>
    <submittedName>
        <fullName evidence="3">Helix-turn-helix domain-containing protein</fullName>
    </submittedName>
</protein>
<gene>
    <name evidence="3" type="ORF">SYYSPA8_37690</name>
</gene>
<dbReference type="InterPro" id="IPR036388">
    <property type="entry name" value="WH-like_DNA-bd_sf"/>
</dbReference>
<evidence type="ECO:0000313" key="4">
    <source>
        <dbReference type="Proteomes" id="UP001291653"/>
    </source>
</evidence>
<keyword evidence="3" id="KW-0614">Plasmid</keyword>
<evidence type="ECO:0000259" key="2">
    <source>
        <dbReference type="SMART" id="SM00419"/>
    </source>
</evidence>
<name>A0AA86M7D2_9ACTN</name>
<feature type="region of interest" description="Disordered" evidence="1">
    <location>
        <begin position="120"/>
        <end position="156"/>
    </location>
</feature>
<dbReference type="InterPro" id="IPR036390">
    <property type="entry name" value="WH_DNA-bd_sf"/>
</dbReference>
<evidence type="ECO:0000313" key="3">
    <source>
        <dbReference type="EMBL" id="BDT39656.1"/>
    </source>
</evidence>
<dbReference type="InterPro" id="IPR000485">
    <property type="entry name" value="AsnC-type_HTH_dom"/>
</dbReference>
<dbReference type="AlphaFoldDB" id="A0AA86M7D2"/>
<dbReference type="Gene3D" id="1.10.10.10">
    <property type="entry name" value="Winged helix-like DNA-binding domain superfamily/Winged helix DNA-binding domain"/>
    <property type="match status" value="1"/>
</dbReference>
<sequence>MSSTIPGFHNPQLFEVLPNACLSATARDIFDVLTARQEPGGLVHIRQQELAERLGLSQSAVSRAISQLRDKGIISERQRKGTLLIHPLLAGYESLAHMTNHLKAPDTHVWPINFPVGDIRPPRVRDGRTGTDFDPDPDGGEDVTLEDVQPSLRLAG</sequence>
<feature type="compositionally biased region" description="Basic and acidic residues" evidence="1">
    <location>
        <begin position="120"/>
        <end position="131"/>
    </location>
</feature>
<evidence type="ECO:0000256" key="1">
    <source>
        <dbReference type="SAM" id="MobiDB-lite"/>
    </source>
</evidence>
<dbReference type="SUPFAM" id="SSF46785">
    <property type="entry name" value="Winged helix' DNA-binding domain"/>
    <property type="match status" value="1"/>
</dbReference>
<proteinExistence type="predicted"/>
<dbReference type="InterPro" id="IPR012318">
    <property type="entry name" value="HTH_CRP"/>
</dbReference>
<dbReference type="PRINTS" id="PR00033">
    <property type="entry name" value="HTHASNC"/>
</dbReference>
<dbReference type="Pfam" id="PF13545">
    <property type="entry name" value="HTH_Crp_2"/>
    <property type="match status" value="1"/>
</dbReference>
<organism evidence="3 4">
    <name type="scientific">Streptomyces yaizuensis</name>
    <dbReference type="NCBI Taxonomy" id="2989713"/>
    <lineage>
        <taxon>Bacteria</taxon>
        <taxon>Bacillati</taxon>
        <taxon>Actinomycetota</taxon>
        <taxon>Actinomycetes</taxon>
        <taxon>Kitasatosporales</taxon>
        <taxon>Streptomycetaceae</taxon>
        <taxon>Streptomyces</taxon>
    </lineage>
</organism>
<dbReference type="SMART" id="SM00419">
    <property type="entry name" value="HTH_CRP"/>
    <property type="match status" value="1"/>
</dbReference>
<dbReference type="Proteomes" id="UP001291653">
    <property type="component" value="Plasmid pYSPA8-2"/>
</dbReference>
<keyword evidence="4" id="KW-1185">Reference proteome</keyword>
<geneLocation type="plasmid" evidence="3 4">
    <name>pYSPA8-2</name>
</geneLocation>
<feature type="domain" description="HTH crp-type" evidence="2">
    <location>
        <begin position="38"/>
        <end position="87"/>
    </location>
</feature>
<dbReference type="GO" id="GO:0006355">
    <property type="term" value="P:regulation of DNA-templated transcription"/>
    <property type="evidence" value="ECO:0007669"/>
    <property type="project" value="InterPro"/>
</dbReference>
<dbReference type="EMBL" id="LC735415">
    <property type="protein sequence ID" value="BDT39656.1"/>
    <property type="molecule type" value="Genomic_DNA"/>
</dbReference>
<dbReference type="GO" id="GO:0043565">
    <property type="term" value="F:sequence-specific DNA binding"/>
    <property type="evidence" value="ECO:0007669"/>
    <property type="project" value="InterPro"/>
</dbReference>
<feature type="compositionally biased region" description="Acidic residues" evidence="1">
    <location>
        <begin position="133"/>
        <end position="145"/>
    </location>
</feature>